<keyword evidence="3" id="KW-1185">Reference proteome</keyword>
<evidence type="ECO:0000313" key="3">
    <source>
        <dbReference type="Proteomes" id="UP000540568"/>
    </source>
</evidence>
<accession>A0A7W3JAW1</accession>
<dbReference type="PANTHER" id="PTHR43777:SF1">
    <property type="entry name" value="MOLYBDENUM COFACTOR CYTIDYLYLTRANSFERASE"/>
    <property type="match status" value="1"/>
</dbReference>
<dbReference type="Gene3D" id="3.90.550.10">
    <property type="entry name" value="Spore Coat Polysaccharide Biosynthesis Protein SpsA, Chain A"/>
    <property type="match status" value="1"/>
</dbReference>
<dbReference type="Pfam" id="PF12804">
    <property type="entry name" value="NTP_transf_3"/>
    <property type="match status" value="1"/>
</dbReference>
<dbReference type="InterPro" id="IPR025877">
    <property type="entry name" value="MobA-like_NTP_Trfase"/>
</dbReference>
<feature type="domain" description="MobA-like NTP transferase" evidence="1">
    <location>
        <begin position="11"/>
        <end position="176"/>
    </location>
</feature>
<dbReference type="SUPFAM" id="SSF53448">
    <property type="entry name" value="Nucleotide-diphospho-sugar transferases"/>
    <property type="match status" value="1"/>
</dbReference>
<dbReference type="AlphaFoldDB" id="A0A7W3JAW1"/>
<dbReference type="PANTHER" id="PTHR43777">
    <property type="entry name" value="MOLYBDENUM COFACTOR CYTIDYLYLTRANSFERASE"/>
    <property type="match status" value="1"/>
</dbReference>
<proteinExistence type="predicted"/>
<dbReference type="InterPro" id="IPR029044">
    <property type="entry name" value="Nucleotide-diphossugar_trans"/>
</dbReference>
<evidence type="ECO:0000313" key="2">
    <source>
        <dbReference type="EMBL" id="MBA8809482.1"/>
    </source>
</evidence>
<organism evidence="2 3">
    <name type="scientific">Promicromonospora sukumoe</name>
    <dbReference type="NCBI Taxonomy" id="88382"/>
    <lineage>
        <taxon>Bacteria</taxon>
        <taxon>Bacillati</taxon>
        <taxon>Actinomycetota</taxon>
        <taxon>Actinomycetes</taxon>
        <taxon>Micrococcales</taxon>
        <taxon>Promicromonosporaceae</taxon>
        <taxon>Promicromonospora</taxon>
    </lineage>
</organism>
<dbReference type="GO" id="GO:0061602">
    <property type="term" value="F:molybdenum cofactor cytidylyltransferase activity"/>
    <property type="evidence" value="ECO:0007669"/>
    <property type="project" value="UniProtKB-EC"/>
</dbReference>
<protein>
    <submittedName>
        <fullName evidence="2">Molybdenum cofactor cytidylyltransferase</fullName>
        <ecNumber evidence="2">2.7.7.76</ecNumber>
    </submittedName>
</protein>
<dbReference type="EMBL" id="JACGWV010000001">
    <property type="protein sequence ID" value="MBA8809482.1"/>
    <property type="molecule type" value="Genomic_DNA"/>
</dbReference>
<dbReference type="RefSeq" id="WP_182618340.1">
    <property type="nucleotide sequence ID" value="NZ_BAAATF010000011.1"/>
</dbReference>
<gene>
    <name evidence="2" type="ORF">FHX71_003424</name>
</gene>
<keyword evidence="2" id="KW-0808">Transferase</keyword>
<name>A0A7W3JAW1_9MICO</name>
<dbReference type="Proteomes" id="UP000540568">
    <property type="component" value="Unassembled WGS sequence"/>
</dbReference>
<sequence>MDGTHRTTAVGIVLAAGAGTRFGMPKALARGDGGTPWLELACQALVDGGCADVVVVLGARADEAEGLVRGDATHVVADRWESGLAASLRTGLASAQETDADAAVVSLVDLPGLRPASVRRVLEPFGAPDAARTALARAMYGGRPGHPVLLGREHWAPLAGSVRGDSGAGEYLREHGAVGIDCTDLGGGDDVDRR</sequence>
<comment type="caution">
    <text evidence="2">The sequence shown here is derived from an EMBL/GenBank/DDBJ whole genome shotgun (WGS) entry which is preliminary data.</text>
</comment>
<reference evidence="2 3" key="1">
    <citation type="submission" date="2020-07" db="EMBL/GenBank/DDBJ databases">
        <title>Sequencing the genomes of 1000 actinobacteria strains.</title>
        <authorList>
            <person name="Klenk H.-P."/>
        </authorList>
    </citation>
    <scope>NUCLEOTIDE SEQUENCE [LARGE SCALE GENOMIC DNA]</scope>
    <source>
        <strain evidence="2 3">DSM 44121</strain>
    </source>
</reference>
<evidence type="ECO:0000259" key="1">
    <source>
        <dbReference type="Pfam" id="PF12804"/>
    </source>
</evidence>
<dbReference type="CDD" id="cd04182">
    <property type="entry name" value="GT_2_like_f"/>
    <property type="match status" value="1"/>
</dbReference>
<keyword evidence="2" id="KW-0548">Nucleotidyltransferase</keyword>
<dbReference type="EC" id="2.7.7.76" evidence="2"/>